<dbReference type="InterPro" id="IPR050661">
    <property type="entry name" value="BglG_antiterminators"/>
</dbReference>
<dbReference type="PANTHER" id="PTHR30185:SF16">
    <property type="entry name" value="PROTEIN GLCT"/>
    <property type="match status" value="1"/>
</dbReference>
<dbReference type="RefSeq" id="WP_034653500.1">
    <property type="nucleotide sequence ID" value="NZ_BCVB01000003.1"/>
</dbReference>
<dbReference type="AlphaFoldDB" id="A0A0B6AJ40"/>
<proteinExistence type="inferred from homology"/>
<dbReference type="NCBIfam" id="NF047357">
    <property type="entry name" value="antiterm_GlcT"/>
    <property type="match status" value="1"/>
</dbReference>
<dbReference type="Pfam" id="PF00874">
    <property type="entry name" value="PRD"/>
    <property type="match status" value="2"/>
</dbReference>
<dbReference type="GO" id="GO:0045893">
    <property type="term" value="P:positive regulation of DNA-templated transcription"/>
    <property type="evidence" value="ECO:0007669"/>
    <property type="project" value="InterPro"/>
</dbReference>
<dbReference type="PANTHER" id="PTHR30185">
    <property type="entry name" value="CRYPTIC BETA-GLUCOSIDE BGL OPERON ANTITERMINATOR"/>
    <property type="match status" value="1"/>
</dbReference>
<dbReference type="PROSITE" id="PS00654">
    <property type="entry name" value="PRD_1"/>
    <property type="match status" value="1"/>
</dbReference>
<dbReference type="Gene3D" id="2.30.24.10">
    <property type="entry name" value="CAT RNA-binding domain"/>
    <property type="match status" value="1"/>
</dbReference>
<dbReference type="InterPro" id="IPR011608">
    <property type="entry name" value="PRD"/>
</dbReference>
<dbReference type="InterPro" id="IPR001550">
    <property type="entry name" value="Transcrpt_antitermin_CS"/>
</dbReference>
<gene>
    <name evidence="4" type="primary">glcT</name>
    <name evidence="4" type="ORF">BG04_3595</name>
</gene>
<dbReference type="InterPro" id="IPR004341">
    <property type="entry name" value="CAT_RNA-bd_dom"/>
</dbReference>
<reference evidence="4 5" key="1">
    <citation type="journal article" date="2015" name="Genome Announc.">
        <title>Complete genome sequences for 35 biothreat assay-relevant bacillus species.</title>
        <authorList>
            <person name="Johnson S.L."/>
            <person name="Daligault H.E."/>
            <person name="Davenport K.W."/>
            <person name="Jaissle J."/>
            <person name="Frey K.G."/>
            <person name="Ladner J.T."/>
            <person name="Broomall S.M."/>
            <person name="Bishop-Lilly K.A."/>
            <person name="Bruce D.C."/>
            <person name="Gibbons H.S."/>
            <person name="Coyne S.R."/>
            <person name="Lo C.C."/>
            <person name="Meincke L."/>
            <person name="Munk A.C."/>
            <person name="Koroleva G.I."/>
            <person name="Rosenzweig C.N."/>
            <person name="Palacios G.F."/>
            <person name="Redden C.L."/>
            <person name="Minogue T.D."/>
            <person name="Chain P.S."/>
        </authorList>
    </citation>
    <scope>NUCLEOTIDE SEQUENCE [LARGE SCALE GENOMIC DNA]</scope>
    <source>
        <strain evidence="5">ATCC 14581 / DSM 32 / JCM 2506 / NBRC 15308 / NCIMB 9376 / NCTC 10342 / NRRL B-14308 / VKM B-512</strain>
    </source>
</reference>
<evidence type="ECO:0000313" key="5">
    <source>
        <dbReference type="Proteomes" id="UP000031829"/>
    </source>
</evidence>
<feature type="domain" description="PRD" evidence="3">
    <location>
        <begin position="69"/>
        <end position="174"/>
    </location>
</feature>
<dbReference type="Gene3D" id="1.10.1790.10">
    <property type="entry name" value="PRD domain"/>
    <property type="match status" value="1"/>
</dbReference>
<sequence length="282" mass="32627">MKESFFVEKVLNNNVLIAKHLTYDEVVLIGKGIGFNKKKGDEIDAKAVEKMFLLKSEEEQEQYKQLLAQVDEDVIEMMNDIVMHIQKRVNIPLNEHIHISLTDHIAFAIKRFQQGMGLKNPFLLETKALYPEEYTIASEVVEIISRKIGVQLPVGEIGFIALHIHSALTEKNLLEVNQDSQLIQTIINVIEESLHLQVDKESVHYMRLIRHLHFAIDRVKTGEKIEEPKKIALLLKEEYPLCYNVSWKVIKVMQQALHLPVYEAEAVYLTMHLQRLITKTDL</sequence>
<dbReference type="HOGENOM" id="CLU_078802_0_0_9"/>
<dbReference type="Pfam" id="PF03123">
    <property type="entry name" value="CAT_RBD"/>
    <property type="match status" value="1"/>
</dbReference>
<evidence type="ECO:0000256" key="1">
    <source>
        <dbReference type="ARBA" id="ARBA00009115"/>
    </source>
</evidence>
<evidence type="ECO:0000313" key="4">
    <source>
        <dbReference type="EMBL" id="AJI24890.1"/>
    </source>
</evidence>
<name>A0A0B6AJ40_PRIM2</name>
<dbReference type="Gene3D" id="1.20.58.1950">
    <property type="match status" value="1"/>
</dbReference>
<dbReference type="InterPro" id="IPR036650">
    <property type="entry name" value="CAT_RNA-bd_dom_sf"/>
</dbReference>
<comment type="similarity">
    <text evidence="1">Belongs to the transcriptional antiterminator BglG family. GlcT subfamily.</text>
</comment>
<dbReference type="GO" id="GO:0003723">
    <property type="term" value="F:RNA binding"/>
    <property type="evidence" value="ECO:0007669"/>
    <property type="project" value="InterPro"/>
</dbReference>
<evidence type="ECO:0000259" key="3">
    <source>
        <dbReference type="PROSITE" id="PS51372"/>
    </source>
</evidence>
<dbReference type="InterPro" id="IPR036634">
    <property type="entry name" value="PRD_sf"/>
</dbReference>
<dbReference type="Gene3D" id="1.20.890.100">
    <property type="match status" value="1"/>
</dbReference>
<dbReference type="PROSITE" id="PS51372">
    <property type="entry name" value="PRD_2"/>
    <property type="match status" value="2"/>
</dbReference>
<dbReference type="Proteomes" id="UP000031829">
    <property type="component" value="Chromosome"/>
</dbReference>
<dbReference type="KEGG" id="bmeg:BG04_3595"/>
<feature type="domain" description="PRD" evidence="3">
    <location>
        <begin position="175"/>
        <end position="282"/>
    </location>
</feature>
<dbReference type="SUPFAM" id="SSF63520">
    <property type="entry name" value="PTS-regulatory domain, PRD"/>
    <property type="match status" value="2"/>
</dbReference>
<keyword evidence="2" id="KW-0677">Repeat</keyword>
<organism evidence="4 5">
    <name type="scientific">Priestia megaterium (strain ATCC 14581 / DSM 32 / CCUG 1817 / JCM 2506 / NBRC 15308 / NCIMB 9376 / NCTC 10342 / NRRL B-14308 / VKM B-512 / Ford 19)</name>
    <name type="common">Bacillus megaterium</name>
    <dbReference type="NCBI Taxonomy" id="1348623"/>
    <lineage>
        <taxon>Bacteria</taxon>
        <taxon>Bacillati</taxon>
        <taxon>Bacillota</taxon>
        <taxon>Bacilli</taxon>
        <taxon>Bacillales</taxon>
        <taxon>Bacillaceae</taxon>
        <taxon>Priestia</taxon>
    </lineage>
</organism>
<evidence type="ECO:0000256" key="2">
    <source>
        <dbReference type="ARBA" id="ARBA00022737"/>
    </source>
</evidence>
<dbReference type="SMART" id="SM01061">
    <property type="entry name" value="CAT_RBD"/>
    <property type="match status" value="1"/>
</dbReference>
<dbReference type="SUPFAM" id="SSF50151">
    <property type="entry name" value="SacY-like RNA-binding domain"/>
    <property type="match status" value="1"/>
</dbReference>
<dbReference type="EMBL" id="CP009920">
    <property type="protein sequence ID" value="AJI24890.1"/>
    <property type="molecule type" value="Genomic_DNA"/>
</dbReference>
<accession>A0A0B6AJ40</accession>
<protein>
    <submittedName>
        <fullName evidence="4">PtsGHI operon antiterminator</fullName>
    </submittedName>
</protein>
<dbReference type="GeneID" id="93641650"/>